<dbReference type="KEGG" id="ebt:EBL_c20410"/>
<evidence type="ECO:0000313" key="2">
    <source>
        <dbReference type="EMBL" id="AFJ47132.1"/>
    </source>
</evidence>
<feature type="transmembrane region" description="Helical" evidence="1">
    <location>
        <begin position="6"/>
        <end position="25"/>
    </location>
</feature>
<dbReference type="OrthoDB" id="9814116at2"/>
<feature type="transmembrane region" description="Helical" evidence="1">
    <location>
        <begin position="46"/>
        <end position="68"/>
    </location>
</feature>
<reference evidence="2 3" key="1">
    <citation type="journal article" date="2012" name="J. Bacteriol.">
        <title>Complete genome sequence of the B12-producing Shimwellia blattae strain DSM 4481, isolated from a cockroach.</title>
        <authorList>
            <person name="Brzuszkiewicz E."/>
            <person name="Waschkowitz T."/>
            <person name="Wiezer A."/>
            <person name="Daniel R."/>
        </authorList>
    </citation>
    <scope>NUCLEOTIDE SEQUENCE [LARGE SCALE GENOMIC DNA]</scope>
    <source>
        <strain evidence="3">ATCC 29907 / DSM 4481 / JCM 1650 / NBRC 105725 / CDC 9005-74</strain>
    </source>
</reference>
<gene>
    <name evidence="2" type="ordered locus">EBL_c20410</name>
</gene>
<evidence type="ECO:0008006" key="4">
    <source>
        <dbReference type="Google" id="ProtNLM"/>
    </source>
</evidence>
<dbReference type="AlphaFoldDB" id="I2B9C8"/>
<dbReference type="EMBL" id="CP001560">
    <property type="protein sequence ID" value="AFJ47132.1"/>
    <property type="molecule type" value="Genomic_DNA"/>
</dbReference>
<sequence>MIKTISILIISISIIALIYSLNMDVTVYTALGRSVNNIGLIAQRQIFIIVGCTLLIIGVLAYIAAIFIGNSYRGVEICPACVEKVKATAVVCKHCGHNLDKSRRQVLIHGVDVLNIIDRNGDVNTENLDALSRLMLDGMAEHTPLAILVSYHPELEKIKSVHGIEYSNRFEYLIEKNIARLKGGKSGNNH</sequence>
<dbReference type="Proteomes" id="UP000001955">
    <property type="component" value="Chromosome"/>
</dbReference>
<dbReference type="RefSeq" id="WP_014716027.1">
    <property type="nucleotide sequence ID" value="NC_017910.1"/>
</dbReference>
<protein>
    <recommendedName>
        <fullName evidence="4">Zinc ribbon domain-containing protein</fullName>
    </recommendedName>
</protein>
<keyword evidence="1" id="KW-0812">Transmembrane</keyword>
<dbReference type="HOGENOM" id="CLU_1427112_0_0_6"/>
<organism evidence="2 3">
    <name type="scientific">Shimwellia blattae (strain ATCC 29907 / DSM 4481 / JCM 1650 / NBRC 105725 / CDC 9005-74)</name>
    <name type="common">Escherichia blattae</name>
    <dbReference type="NCBI Taxonomy" id="630626"/>
    <lineage>
        <taxon>Bacteria</taxon>
        <taxon>Pseudomonadati</taxon>
        <taxon>Pseudomonadota</taxon>
        <taxon>Gammaproteobacteria</taxon>
        <taxon>Enterobacterales</taxon>
        <taxon>Enterobacteriaceae</taxon>
        <taxon>Shimwellia</taxon>
    </lineage>
</organism>
<keyword evidence="1" id="KW-1133">Transmembrane helix</keyword>
<evidence type="ECO:0000256" key="1">
    <source>
        <dbReference type="SAM" id="Phobius"/>
    </source>
</evidence>
<dbReference type="STRING" id="630626.EBL_c20410"/>
<dbReference type="eggNOG" id="ENOG5033GGP">
    <property type="taxonomic scope" value="Bacteria"/>
</dbReference>
<keyword evidence="1" id="KW-0472">Membrane</keyword>
<evidence type="ECO:0000313" key="3">
    <source>
        <dbReference type="Proteomes" id="UP000001955"/>
    </source>
</evidence>
<name>I2B9C8_SHIBC</name>
<proteinExistence type="predicted"/>
<keyword evidence="3" id="KW-1185">Reference proteome</keyword>
<accession>I2B9C8</accession>